<comment type="caution">
    <text evidence="4">The sequence shown here is derived from an EMBL/GenBank/DDBJ whole genome shotgun (WGS) entry which is preliminary data.</text>
</comment>
<accession>A0A3B0A614</accession>
<feature type="domain" description="OmpR/PhoB-type" evidence="3">
    <location>
        <begin position="71"/>
        <end position="172"/>
    </location>
</feature>
<proteinExistence type="predicted"/>
<dbReference type="GO" id="GO:0000160">
    <property type="term" value="P:phosphorelay signal transduction system"/>
    <property type="evidence" value="ECO:0007669"/>
    <property type="project" value="InterPro"/>
</dbReference>
<evidence type="ECO:0000313" key="4">
    <source>
        <dbReference type="EMBL" id="RKN56168.1"/>
    </source>
</evidence>
<dbReference type="SMART" id="SM00862">
    <property type="entry name" value="Trans_reg_C"/>
    <property type="match status" value="1"/>
</dbReference>
<dbReference type="GO" id="GO:0003677">
    <property type="term" value="F:DNA binding"/>
    <property type="evidence" value="ECO:0007669"/>
    <property type="project" value="UniProtKB-UniRule"/>
</dbReference>
<dbReference type="AlphaFoldDB" id="A0A3B0A614"/>
<dbReference type="Pfam" id="PF00486">
    <property type="entry name" value="Trans_reg_C"/>
    <property type="match status" value="1"/>
</dbReference>
<dbReference type="Proteomes" id="UP000279968">
    <property type="component" value="Unassembled WGS sequence"/>
</dbReference>
<dbReference type="EMBL" id="RBAN01000002">
    <property type="protein sequence ID" value="RKN56168.1"/>
    <property type="molecule type" value="Genomic_DNA"/>
</dbReference>
<dbReference type="PROSITE" id="PS51755">
    <property type="entry name" value="OMPR_PHOB"/>
    <property type="match status" value="1"/>
</dbReference>
<reference evidence="4 5" key="1">
    <citation type="journal article" date="2015" name="Int. J. Syst. Evol. Microbiol.">
        <title>Micromonospora costi sp. nov., isolated from a leaf of Costus speciosus.</title>
        <authorList>
            <person name="Thawai C."/>
        </authorList>
    </citation>
    <scope>NUCLEOTIDE SEQUENCE [LARGE SCALE GENOMIC DNA]</scope>
    <source>
        <strain evidence="4 5">CS1-12</strain>
    </source>
</reference>
<name>A0A3B0A614_9ACTN</name>
<dbReference type="Gene3D" id="1.10.10.10">
    <property type="entry name" value="Winged helix-like DNA-binding domain superfamily/Winged helix DNA-binding domain"/>
    <property type="match status" value="1"/>
</dbReference>
<dbReference type="InterPro" id="IPR001867">
    <property type="entry name" value="OmpR/PhoB-type_DNA-bd"/>
</dbReference>
<evidence type="ECO:0000256" key="2">
    <source>
        <dbReference type="PROSITE-ProRule" id="PRU01091"/>
    </source>
</evidence>
<dbReference type="OrthoDB" id="3383400at2"/>
<gene>
    <name evidence="4" type="ORF">D7193_11870</name>
</gene>
<organism evidence="4 5">
    <name type="scientific">Micromonospora costi</name>
    <dbReference type="NCBI Taxonomy" id="1530042"/>
    <lineage>
        <taxon>Bacteria</taxon>
        <taxon>Bacillati</taxon>
        <taxon>Actinomycetota</taxon>
        <taxon>Actinomycetes</taxon>
        <taxon>Micromonosporales</taxon>
        <taxon>Micromonosporaceae</taxon>
        <taxon>Micromonospora</taxon>
    </lineage>
</organism>
<evidence type="ECO:0000259" key="3">
    <source>
        <dbReference type="PROSITE" id="PS51755"/>
    </source>
</evidence>
<feature type="DNA-binding region" description="OmpR/PhoB-type" evidence="2">
    <location>
        <begin position="71"/>
        <end position="172"/>
    </location>
</feature>
<protein>
    <submittedName>
        <fullName evidence="4">Winged helix family transcriptional regulator</fullName>
    </submittedName>
</protein>
<evidence type="ECO:0000256" key="1">
    <source>
        <dbReference type="ARBA" id="ARBA00023125"/>
    </source>
</evidence>
<keyword evidence="5" id="KW-1185">Reference proteome</keyword>
<keyword evidence="1 2" id="KW-0238">DNA-binding</keyword>
<evidence type="ECO:0000313" key="5">
    <source>
        <dbReference type="Proteomes" id="UP000279968"/>
    </source>
</evidence>
<dbReference type="CDD" id="cd00383">
    <property type="entry name" value="trans_reg_C"/>
    <property type="match status" value="1"/>
</dbReference>
<dbReference type="SUPFAM" id="SSF46894">
    <property type="entry name" value="C-terminal effector domain of the bipartite response regulators"/>
    <property type="match status" value="1"/>
</dbReference>
<dbReference type="InterPro" id="IPR036388">
    <property type="entry name" value="WH-like_DNA-bd_sf"/>
</dbReference>
<dbReference type="GO" id="GO:0006355">
    <property type="term" value="P:regulation of DNA-templated transcription"/>
    <property type="evidence" value="ECO:0007669"/>
    <property type="project" value="InterPro"/>
</dbReference>
<sequence length="193" mass="21074">MERPPGADGATVIIAIASSTAERVRLASLVTGHAPVLLVSSQEELLSLLVDSDPPAEAPSVHPRVVEPLPRALRGTADVVPEVDSDRRVATWSGRTVPLSPLEHDLLRYLLLAQLGRTCTFESLHRAVWGNDHLGGRGDVWSVVKRLRRKLDELDCPLRIQAVRGVGLRLVDPGAVLSTNAEEARESRNQIWK</sequence>
<dbReference type="InterPro" id="IPR016032">
    <property type="entry name" value="Sig_transdc_resp-reg_C-effctor"/>
</dbReference>